<accession>A0A5N1IWM0</accession>
<comment type="caution">
    <text evidence="2">The sequence shown here is derived from an EMBL/GenBank/DDBJ whole genome shotgun (WGS) entry which is preliminary data.</text>
</comment>
<keyword evidence="3" id="KW-1185">Reference proteome</keyword>
<evidence type="ECO:0000256" key="1">
    <source>
        <dbReference type="SAM" id="SignalP"/>
    </source>
</evidence>
<organism evidence="2 3">
    <name type="scientific">Adhaeribacter soli</name>
    <dbReference type="NCBI Taxonomy" id="2607655"/>
    <lineage>
        <taxon>Bacteria</taxon>
        <taxon>Pseudomonadati</taxon>
        <taxon>Bacteroidota</taxon>
        <taxon>Cytophagia</taxon>
        <taxon>Cytophagales</taxon>
        <taxon>Hymenobacteraceae</taxon>
        <taxon>Adhaeribacter</taxon>
    </lineage>
</organism>
<dbReference type="AlphaFoldDB" id="A0A5N1IWM0"/>
<sequence>MRSKLAFYTGIFLFLFIQLSAMAQNYEPIKAGYVSQFIARDSIYAIAGNGSGVIDLNDVVKKGKIRVGSTACIGTNTTYHEQPNNQFGEAILVQPGGEFTFVVASGNTFPKQQQGFLLKTNVPVGTSWQMNAAATLSATLSSKTVATFCGVSDSVLTYNLSDGNQIVLSKNYGLVQAPNFTAYVAGSDFKKTGTANV</sequence>
<feature type="signal peptide" evidence="1">
    <location>
        <begin position="1"/>
        <end position="23"/>
    </location>
</feature>
<dbReference type="Proteomes" id="UP000326570">
    <property type="component" value="Unassembled WGS sequence"/>
</dbReference>
<keyword evidence="1" id="KW-0732">Signal</keyword>
<gene>
    <name evidence="2" type="ORF">F0P94_09820</name>
</gene>
<name>A0A5N1IWM0_9BACT</name>
<evidence type="ECO:0008006" key="4">
    <source>
        <dbReference type="Google" id="ProtNLM"/>
    </source>
</evidence>
<proteinExistence type="predicted"/>
<protein>
    <recommendedName>
        <fullName evidence="4">IgGFc-binding protein N-terminal domain-containing protein</fullName>
    </recommendedName>
</protein>
<reference evidence="2 3" key="1">
    <citation type="submission" date="2019-09" db="EMBL/GenBank/DDBJ databases">
        <title>Genome sequence of Adhaeribacter sp. M2.</title>
        <authorList>
            <person name="Srinivasan S."/>
        </authorList>
    </citation>
    <scope>NUCLEOTIDE SEQUENCE [LARGE SCALE GENOMIC DNA]</scope>
    <source>
        <strain evidence="2 3">M2</strain>
    </source>
</reference>
<evidence type="ECO:0000313" key="2">
    <source>
        <dbReference type="EMBL" id="KAA9333546.1"/>
    </source>
</evidence>
<dbReference type="EMBL" id="VTWT01000005">
    <property type="protein sequence ID" value="KAA9333546.1"/>
    <property type="molecule type" value="Genomic_DNA"/>
</dbReference>
<evidence type="ECO:0000313" key="3">
    <source>
        <dbReference type="Proteomes" id="UP000326570"/>
    </source>
</evidence>
<dbReference type="RefSeq" id="WP_150903714.1">
    <property type="nucleotide sequence ID" value="NZ_VTWT01000005.1"/>
</dbReference>
<feature type="chain" id="PRO_5025011948" description="IgGFc-binding protein N-terminal domain-containing protein" evidence="1">
    <location>
        <begin position="24"/>
        <end position="197"/>
    </location>
</feature>